<protein>
    <submittedName>
        <fullName evidence="2">MarR family winged helix-turn-helix transcriptional regulator</fullName>
    </submittedName>
</protein>
<gene>
    <name evidence="2" type="ORF">ACFPFM_22205</name>
</gene>
<dbReference type="Pfam" id="PF12802">
    <property type="entry name" value="MarR_2"/>
    <property type="match status" value="1"/>
</dbReference>
<dbReference type="InterPro" id="IPR011991">
    <property type="entry name" value="ArsR-like_HTH"/>
</dbReference>
<sequence length="150" mass="16232">MPTPMPLVLAMAFRLLTDRLHERLPGEGHPDVRPAHGFAVGHLVTSRGATAVELAEHLGVTKQGAGHLIGELERWGYVERVDHPADRRSRLVVATDKGHALVSCVNAIWREEEARWADLVGARDLDGARAALQAYVDATGGGSAPVRPVW</sequence>
<accession>A0ABV9Y1J5</accession>
<dbReference type="InterPro" id="IPR036388">
    <property type="entry name" value="WH-like_DNA-bd_sf"/>
</dbReference>
<dbReference type="CDD" id="cd00090">
    <property type="entry name" value="HTH_ARSR"/>
    <property type="match status" value="1"/>
</dbReference>
<dbReference type="PRINTS" id="PR00598">
    <property type="entry name" value="HTHMARR"/>
</dbReference>
<dbReference type="InterPro" id="IPR000835">
    <property type="entry name" value="HTH_MarR-typ"/>
</dbReference>
<dbReference type="RefSeq" id="WP_344043652.1">
    <property type="nucleotide sequence ID" value="NZ_BAAAKE010000049.1"/>
</dbReference>
<dbReference type="InterPro" id="IPR036390">
    <property type="entry name" value="WH_DNA-bd_sf"/>
</dbReference>
<evidence type="ECO:0000313" key="3">
    <source>
        <dbReference type="Proteomes" id="UP001595833"/>
    </source>
</evidence>
<comment type="caution">
    <text evidence="2">The sequence shown here is derived from an EMBL/GenBank/DDBJ whole genome shotgun (WGS) entry which is preliminary data.</text>
</comment>
<feature type="domain" description="HTH marR-type" evidence="1">
    <location>
        <begin position="2"/>
        <end position="137"/>
    </location>
</feature>
<name>A0ABV9Y1J5_9PSEU</name>
<dbReference type="PANTHER" id="PTHR33164:SF99">
    <property type="entry name" value="MARR FAMILY REGULATORY PROTEIN"/>
    <property type="match status" value="1"/>
</dbReference>
<keyword evidence="3" id="KW-1185">Reference proteome</keyword>
<dbReference type="InterPro" id="IPR039422">
    <property type="entry name" value="MarR/SlyA-like"/>
</dbReference>
<organism evidence="2 3">
    <name type="scientific">Saccharothrix xinjiangensis</name>
    <dbReference type="NCBI Taxonomy" id="204798"/>
    <lineage>
        <taxon>Bacteria</taxon>
        <taxon>Bacillati</taxon>
        <taxon>Actinomycetota</taxon>
        <taxon>Actinomycetes</taxon>
        <taxon>Pseudonocardiales</taxon>
        <taxon>Pseudonocardiaceae</taxon>
        <taxon>Saccharothrix</taxon>
    </lineage>
</organism>
<proteinExistence type="predicted"/>
<reference evidence="3" key="1">
    <citation type="journal article" date="2019" name="Int. J. Syst. Evol. Microbiol.">
        <title>The Global Catalogue of Microorganisms (GCM) 10K type strain sequencing project: providing services to taxonomists for standard genome sequencing and annotation.</title>
        <authorList>
            <consortium name="The Broad Institute Genomics Platform"/>
            <consortium name="The Broad Institute Genome Sequencing Center for Infectious Disease"/>
            <person name="Wu L."/>
            <person name="Ma J."/>
        </authorList>
    </citation>
    <scope>NUCLEOTIDE SEQUENCE [LARGE SCALE GENOMIC DNA]</scope>
    <source>
        <strain evidence="3">KCTC 12848</strain>
    </source>
</reference>
<evidence type="ECO:0000313" key="2">
    <source>
        <dbReference type="EMBL" id="MFC5056460.1"/>
    </source>
</evidence>
<dbReference type="SMART" id="SM00347">
    <property type="entry name" value="HTH_MARR"/>
    <property type="match status" value="1"/>
</dbReference>
<dbReference type="EMBL" id="JBHSJB010000021">
    <property type="protein sequence ID" value="MFC5056460.1"/>
    <property type="molecule type" value="Genomic_DNA"/>
</dbReference>
<dbReference type="Gene3D" id="1.10.10.10">
    <property type="entry name" value="Winged helix-like DNA-binding domain superfamily/Winged helix DNA-binding domain"/>
    <property type="match status" value="1"/>
</dbReference>
<dbReference type="PROSITE" id="PS50995">
    <property type="entry name" value="HTH_MARR_2"/>
    <property type="match status" value="1"/>
</dbReference>
<dbReference type="SUPFAM" id="SSF46785">
    <property type="entry name" value="Winged helix' DNA-binding domain"/>
    <property type="match status" value="1"/>
</dbReference>
<evidence type="ECO:0000259" key="1">
    <source>
        <dbReference type="PROSITE" id="PS50995"/>
    </source>
</evidence>
<dbReference type="PANTHER" id="PTHR33164">
    <property type="entry name" value="TRANSCRIPTIONAL REGULATOR, MARR FAMILY"/>
    <property type="match status" value="1"/>
</dbReference>
<dbReference type="Proteomes" id="UP001595833">
    <property type="component" value="Unassembled WGS sequence"/>
</dbReference>